<dbReference type="AlphaFoldDB" id="A0A915HY50"/>
<proteinExistence type="predicted"/>
<reference evidence="2" key="1">
    <citation type="submission" date="2022-11" db="UniProtKB">
        <authorList>
            <consortium name="WormBaseParasite"/>
        </authorList>
    </citation>
    <scope>IDENTIFICATION</scope>
</reference>
<sequence>MGILPPIGQFRGLRDVGDGHSLSPAQTWKSIKILLNSSSTCNQEYANSNFHGTVHGSGYCNKILACERFARIKCAECGSNVDEIVLENEETLKMGQQHAKFLVNCLSGKRRICFNP</sequence>
<keyword evidence="1" id="KW-1185">Reference proteome</keyword>
<accession>A0A915HY50</accession>
<dbReference type="WBParaSite" id="nRc.2.0.1.t06497-RA">
    <property type="protein sequence ID" value="nRc.2.0.1.t06497-RA"/>
    <property type="gene ID" value="nRc.2.0.1.g06497"/>
</dbReference>
<name>A0A915HY50_ROMCU</name>
<protein>
    <submittedName>
        <fullName evidence="2">Uncharacterized protein</fullName>
    </submittedName>
</protein>
<evidence type="ECO:0000313" key="2">
    <source>
        <dbReference type="WBParaSite" id="nRc.2.0.1.t06497-RA"/>
    </source>
</evidence>
<organism evidence="1 2">
    <name type="scientific">Romanomermis culicivorax</name>
    <name type="common">Nematode worm</name>
    <dbReference type="NCBI Taxonomy" id="13658"/>
    <lineage>
        <taxon>Eukaryota</taxon>
        <taxon>Metazoa</taxon>
        <taxon>Ecdysozoa</taxon>
        <taxon>Nematoda</taxon>
        <taxon>Enoplea</taxon>
        <taxon>Dorylaimia</taxon>
        <taxon>Mermithida</taxon>
        <taxon>Mermithoidea</taxon>
        <taxon>Mermithidae</taxon>
        <taxon>Romanomermis</taxon>
    </lineage>
</organism>
<dbReference type="Proteomes" id="UP000887565">
    <property type="component" value="Unplaced"/>
</dbReference>
<evidence type="ECO:0000313" key="1">
    <source>
        <dbReference type="Proteomes" id="UP000887565"/>
    </source>
</evidence>